<keyword evidence="9" id="KW-1185">Reference proteome</keyword>
<keyword evidence="4" id="KW-1015">Disulfide bond</keyword>
<keyword evidence="3 7" id="KW-0472">Membrane</keyword>
<dbReference type="PANTHER" id="PTHR24100:SF151">
    <property type="entry name" value="ICOS LIGAND"/>
    <property type="match status" value="1"/>
</dbReference>
<evidence type="ECO:0000256" key="5">
    <source>
        <dbReference type="ARBA" id="ARBA00023180"/>
    </source>
</evidence>
<dbReference type="PROSITE" id="PS50835">
    <property type="entry name" value="IG_LIKE"/>
    <property type="match status" value="1"/>
</dbReference>
<proteinExistence type="predicted"/>
<evidence type="ECO:0000259" key="8">
    <source>
        <dbReference type="PROSITE" id="PS50835"/>
    </source>
</evidence>
<evidence type="ECO:0000256" key="3">
    <source>
        <dbReference type="ARBA" id="ARBA00023136"/>
    </source>
</evidence>
<evidence type="ECO:0000256" key="4">
    <source>
        <dbReference type="ARBA" id="ARBA00023157"/>
    </source>
</evidence>
<dbReference type="RefSeq" id="XP_005755354.1">
    <property type="nucleotide sequence ID" value="XM_005755297.1"/>
</dbReference>
<dbReference type="InterPro" id="IPR013106">
    <property type="entry name" value="Ig_V-set"/>
</dbReference>
<evidence type="ECO:0000256" key="2">
    <source>
        <dbReference type="ARBA" id="ARBA00022729"/>
    </source>
</evidence>
<dbReference type="SMART" id="SM00409">
    <property type="entry name" value="IG"/>
    <property type="match status" value="1"/>
</dbReference>
<dbReference type="FunFam" id="2.60.40.10:FF:000142">
    <property type="entry name" value="V-set domain-containing T-cell activation inhibitor 1"/>
    <property type="match status" value="1"/>
</dbReference>
<dbReference type="InterPro" id="IPR036179">
    <property type="entry name" value="Ig-like_dom_sf"/>
</dbReference>
<feature type="domain" description="Ig-like" evidence="8">
    <location>
        <begin position="27"/>
        <end position="148"/>
    </location>
</feature>
<keyword evidence="2" id="KW-0732">Signal</keyword>
<evidence type="ECO:0000313" key="10">
    <source>
        <dbReference type="RefSeq" id="XP_005755354.1"/>
    </source>
</evidence>
<dbReference type="InterPro" id="IPR003599">
    <property type="entry name" value="Ig_sub"/>
</dbReference>
<dbReference type="InterPro" id="IPR003598">
    <property type="entry name" value="Ig_sub2"/>
</dbReference>
<dbReference type="Pfam" id="PF07686">
    <property type="entry name" value="V-set"/>
    <property type="match status" value="1"/>
</dbReference>
<comment type="subcellular location">
    <subcellularLocation>
        <location evidence="1">Membrane</location>
    </subcellularLocation>
</comment>
<dbReference type="GO" id="GO:0050863">
    <property type="term" value="P:regulation of T cell activation"/>
    <property type="evidence" value="ECO:0007669"/>
    <property type="project" value="UniProtKB-ARBA"/>
</dbReference>
<keyword evidence="5" id="KW-0325">Glycoprotein</keyword>
<dbReference type="GO" id="GO:0005102">
    <property type="term" value="F:signaling receptor binding"/>
    <property type="evidence" value="ECO:0007669"/>
    <property type="project" value="TreeGrafter"/>
</dbReference>
<keyword evidence="7" id="KW-1133">Transmembrane helix</keyword>
<name>A0A9Y3W1F3_9CICH</name>
<keyword evidence="6" id="KW-0393">Immunoglobulin domain</keyword>
<keyword evidence="7" id="KW-0812">Transmembrane</keyword>
<accession>A0A9Y3W1F3</accession>
<sequence length="256" mass="28737">MDAADFRFSVSLTALNLLIILISALAPVEGQFHVVGSRQPIITSPGDDVILSCHVEPKFNVARLTVEWSRPDRRPDPNGHLSRVEYVHLYRHNKEMTDMKLPSYFGRTALFTDGLREGNISLRITNVTQEDEGRYRCFIPKLKSQTTSSIVRLIVAKTVTTETPLHPETLQTPNLAEEFHSKGGMTRRSRLIPLVVFCGFLLLCVAVAGDWFTESKRQKTEVCIKTGPLEGAIPSGHHHEVCFGLFGQRHSYQCPP</sequence>
<dbReference type="AlphaFoldDB" id="A0A9Y3W1F3"/>
<dbReference type="InterPro" id="IPR050504">
    <property type="entry name" value="IgSF_BTN/MOG"/>
</dbReference>
<dbReference type="InterPro" id="IPR007110">
    <property type="entry name" value="Ig-like_dom"/>
</dbReference>
<dbReference type="GeneID" id="102208981"/>
<dbReference type="PANTHER" id="PTHR24100">
    <property type="entry name" value="BUTYROPHILIN"/>
    <property type="match status" value="1"/>
</dbReference>
<organism evidence="9 10">
    <name type="scientific">Pundamilia nyererei</name>
    <dbReference type="NCBI Taxonomy" id="303518"/>
    <lineage>
        <taxon>Eukaryota</taxon>
        <taxon>Metazoa</taxon>
        <taxon>Chordata</taxon>
        <taxon>Craniata</taxon>
        <taxon>Vertebrata</taxon>
        <taxon>Euteleostomi</taxon>
        <taxon>Actinopterygii</taxon>
        <taxon>Neopterygii</taxon>
        <taxon>Teleostei</taxon>
        <taxon>Neoteleostei</taxon>
        <taxon>Acanthomorphata</taxon>
        <taxon>Ovalentaria</taxon>
        <taxon>Cichlomorphae</taxon>
        <taxon>Cichliformes</taxon>
        <taxon>Cichlidae</taxon>
        <taxon>African cichlids</taxon>
        <taxon>Pseudocrenilabrinae</taxon>
        <taxon>Haplochromini</taxon>
        <taxon>Pundamilia</taxon>
    </lineage>
</organism>
<evidence type="ECO:0000256" key="6">
    <source>
        <dbReference type="ARBA" id="ARBA00023319"/>
    </source>
</evidence>
<gene>
    <name evidence="10" type="primary">LOC102208981</name>
</gene>
<dbReference type="InterPro" id="IPR013783">
    <property type="entry name" value="Ig-like_fold"/>
</dbReference>
<dbReference type="SUPFAM" id="SSF48726">
    <property type="entry name" value="Immunoglobulin"/>
    <property type="match status" value="1"/>
</dbReference>
<evidence type="ECO:0000256" key="1">
    <source>
        <dbReference type="ARBA" id="ARBA00004370"/>
    </source>
</evidence>
<evidence type="ECO:0000256" key="7">
    <source>
        <dbReference type="SAM" id="Phobius"/>
    </source>
</evidence>
<dbReference type="SMART" id="SM00406">
    <property type="entry name" value="IGv"/>
    <property type="match status" value="1"/>
</dbReference>
<dbReference type="SMART" id="SM00408">
    <property type="entry name" value="IGc2"/>
    <property type="match status" value="1"/>
</dbReference>
<feature type="transmembrane region" description="Helical" evidence="7">
    <location>
        <begin position="6"/>
        <end position="28"/>
    </location>
</feature>
<dbReference type="Gene3D" id="2.60.40.10">
    <property type="entry name" value="Immunoglobulins"/>
    <property type="match status" value="1"/>
</dbReference>
<dbReference type="GO" id="GO:1903037">
    <property type="term" value="P:regulation of leukocyte cell-cell adhesion"/>
    <property type="evidence" value="ECO:0007669"/>
    <property type="project" value="UniProtKB-ARBA"/>
</dbReference>
<evidence type="ECO:0000313" key="9">
    <source>
        <dbReference type="Proteomes" id="UP000695023"/>
    </source>
</evidence>
<feature type="transmembrane region" description="Helical" evidence="7">
    <location>
        <begin position="191"/>
        <end position="212"/>
    </location>
</feature>
<protein>
    <submittedName>
        <fullName evidence="10">Butyrophilin subfamily 2 member A2-like</fullName>
    </submittedName>
</protein>
<dbReference type="GO" id="GO:0001817">
    <property type="term" value="P:regulation of cytokine production"/>
    <property type="evidence" value="ECO:0007669"/>
    <property type="project" value="TreeGrafter"/>
</dbReference>
<dbReference type="Proteomes" id="UP000695023">
    <property type="component" value="Unplaced"/>
</dbReference>
<dbReference type="GO" id="GO:0050852">
    <property type="term" value="P:T cell receptor signaling pathway"/>
    <property type="evidence" value="ECO:0007669"/>
    <property type="project" value="TreeGrafter"/>
</dbReference>
<dbReference type="GO" id="GO:0009897">
    <property type="term" value="C:external side of plasma membrane"/>
    <property type="evidence" value="ECO:0007669"/>
    <property type="project" value="TreeGrafter"/>
</dbReference>
<reference evidence="10" key="1">
    <citation type="submission" date="2025-08" db="UniProtKB">
        <authorList>
            <consortium name="RefSeq"/>
        </authorList>
    </citation>
    <scope>IDENTIFICATION</scope>
</reference>